<protein>
    <submittedName>
        <fullName evidence="1">(thale cress) hypothetical protein</fullName>
    </submittedName>
</protein>
<reference evidence="1 2" key="1">
    <citation type="submission" date="2020-09" db="EMBL/GenBank/DDBJ databases">
        <authorList>
            <person name="Ashkenazy H."/>
        </authorList>
    </citation>
    <scope>NUCLEOTIDE SEQUENCE [LARGE SCALE GENOMIC DNA]</scope>
    <source>
        <strain evidence="2">cv. Cdm-0</strain>
    </source>
</reference>
<dbReference type="Proteomes" id="UP000516314">
    <property type="component" value="Chromosome 1"/>
</dbReference>
<name>A0A7G2E200_ARATH</name>
<proteinExistence type="predicted"/>
<gene>
    <name evidence="1" type="ORF">AT9943_LOCUS3823</name>
</gene>
<evidence type="ECO:0000313" key="1">
    <source>
        <dbReference type="EMBL" id="CAD5315453.1"/>
    </source>
</evidence>
<organism evidence="1 2">
    <name type="scientific">Arabidopsis thaliana</name>
    <name type="common">Mouse-ear cress</name>
    <dbReference type="NCBI Taxonomy" id="3702"/>
    <lineage>
        <taxon>Eukaryota</taxon>
        <taxon>Viridiplantae</taxon>
        <taxon>Streptophyta</taxon>
        <taxon>Embryophyta</taxon>
        <taxon>Tracheophyta</taxon>
        <taxon>Spermatophyta</taxon>
        <taxon>Magnoliopsida</taxon>
        <taxon>eudicotyledons</taxon>
        <taxon>Gunneridae</taxon>
        <taxon>Pentapetalae</taxon>
        <taxon>rosids</taxon>
        <taxon>malvids</taxon>
        <taxon>Brassicales</taxon>
        <taxon>Brassicaceae</taxon>
        <taxon>Camelineae</taxon>
        <taxon>Arabidopsis</taxon>
    </lineage>
</organism>
<dbReference type="EMBL" id="LR881466">
    <property type="protein sequence ID" value="CAD5315453.1"/>
    <property type="molecule type" value="Genomic_DNA"/>
</dbReference>
<sequence>MFSILCCFRKKPASPSQVVETGKKISPLLPPPQVTKTAKKQPTPPGLNKRITVKDGGLIVSKSTIPNNNGQLRCQVDASWVADGNTSGFGYVIDTPSRSLIGIRGKTRALSPFKLNWKPLLGLWTRRYIEF</sequence>
<evidence type="ECO:0000313" key="2">
    <source>
        <dbReference type="Proteomes" id="UP000516314"/>
    </source>
</evidence>
<accession>A0A7G2E200</accession>
<dbReference type="AlphaFoldDB" id="A0A7G2E200"/>